<organism evidence="1 2">
    <name type="scientific">Candidatus Accumulibacter contiguus</name>
    <dbReference type="NCBI Taxonomy" id="2954381"/>
    <lineage>
        <taxon>Bacteria</taxon>
        <taxon>Pseudomonadati</taxon>
        <taxon>Pseudomonadota</taxon>
        <taxon>Betaproteobacteria</taxon>
        <taxon>Candidatus Accumulibacter</taxon>
    </lineage>
</organism>
<comment type="caution">
    <text evidence="1">The sequence shown here is derived from an EMBL/GenBank/DDBJ whole genome shotgun (WGS) entry which is preliminary data.</text>
</comment>
<accession>A0ABX1TF85</accession>
<protein>
    <recommendedName>
        <fullName evidence="3">Transposase</fullName>
    </recommendedName>
</protein>
<dbReference type="Proteomes" id="UP000886469">
    <property type="component" value="Unassembled WGS sequence"/>
</dbReference>
<gene>
    <name evidence="1" type="ORF">E4Q08_18695</name>
</gene>
<name>A0ABX1TF85_9PROT</name>
<proteinExistence type="predicted"/>
<evidence type="ECO:0008006" key="3">
    <source>
        <dbReference type="Google" id="ProtNLM"/>
    </source>
</evidence>
<evidence type="ECO:0000313" key="1">
    <source>
        <dbReference type="EMBL" id="NMQ07121.1"/>
    </source>
</evidence>
<sequence>MKKHRDGREEYYHQLLCATVVHPDYPVVIPLMPEPIMKEDGDNKNDCERNASKRLLKHLSEQYKHLKPIIIEDSLSANGPHLKWLKSLEMRYIIGVKQGDHSHLFDLIQKKNVSRGSH</sequence>
<evidence type="ECO:0000313" key="2">
    <source>
        <dbReference type="Proteomes" id="UP000886469"/>
    </source>
</evidence>
<dbReference type="EMBL" id="SPMX01000065">
    <property type="protein sequence ID" value="NMQ07121.1"/>
    <property type="molecule type" value="Genomic_DNA"/>
</dbReference>
<dbReference type="RefSeq" id="WP_169071482.1">
    <property type="nucleotide sequence ID" value="NZ_SPMX01000065.1"/>
</dbReference>
<keyword evidence="2" id="KW-1185">Reference proteome</keyword>
<reference evidence="1" key="1">
    <citation type="submission" date="2019-03" db="EMBL/GenBank/DDBJ databases">
        <title>Metabolic reconstructions from genomes of highly enriched 'Candidatus Accumulibacter' and 'Candidatus Competibacter' bioreactor populations.</title>
        <authorList>
            <person name="Annavajhala M.K."/>
            <person name="Welles L."/>
            <person name="Abbas B."/>
            <person name="Sorokin D."/>
            <person name="Park H."/>
            <person name="Van Loosdrecht M."/>
            <person name="Chandran K."/>
        </authorList>
    </citation>
    <scope>NUCLEOTIDE SEQUENCE</scope>
    <source>
        <strain evidence="1">SBR_L</strain>
    </source>
</reference>